<evidence type="ECO:0000313" key="1">
    <source>
        <dbReference type="EMBL" id="KAJ2973457.1"/>
    </source>
</evidence>
<proteinExistence type="predicted"/>
<reference evidence="1" key="1">
    <citation type="submission" date="2022-08" db="EMBL/GenBank/DDBJ databases">
        <title>Genome Sequence of Lecanicillium fungicola.</title>
        <authorList>
            <person name="Buettner E."/>
        </authorList>
    </citation>
    <scope>NUCLEOTIDE SEQUENCE</scope>
    <source>
        <strain evidence="1">Babe33</strain>
    </source>
</reference>
<comment type="caution">
    <text evidence="1">The sequence shown here is derived from an EMBL/GenBank/DDBJ whole genome shotgun (WGS) entry which is preliminary data.</text>
</comment>
<dbReference type="EMBL" id="JANJQO010000971">
    <property type="protein sequence ID" value="KAJ2973457.1"/>
    <property type="molecule type" value="Genomic_DNA"/>
</dbReference>
<dbReference type="Proteomes" id="UP001143910">
    <property type="component" value="Unassembled WGS sequence"/>
</dbReference>
<protein>
    <submittedName>
        <fullName evidence="1">Uncharacterized protein</fullName>
    </submittedName>
</protein>
<evidence type="ECO:0000313" key="2">
    <source>
        <dbReference type="Proteomes" id="UP001143910"/>
    </source>
</evidence>
<organism evidence="1 2">
    <name type="scientific">Zarea fungicola</name>
    <dbReference type="NCBI Taxonomy" id="93591"/>
    <lineage>
        <taxon>Eukaryota</taxon>
        <taxon>Fungi</taxon>
        <taxon>Dikarya</taxon>
        <taxon>Ascomycota</taxon>
        <taxon>Pezizomycotina</taxon>
        <taxon>Sordariomycetes</taxon>
        <taxon>Hypocreomycetidae</taxon>
        <taxon>Hypocreales</taxon>
        <taxon>Cordycipitaceae</taxon>
        <taxon>Zarea</taxon>
    </lineage>
</organism>
<accession>A0ACC1N3H4</accession>
<sequence length="352" mass="39742">MAAAQLVSYHREYRICGYSQSNPQETLAWFSLQLRLHGNLFSITVSESRFRNSPNRVLEFQGYLAYLASDEDAFESDDSECIRVPESDDVHRQEDMTMDDCFAWAVQPFIDSFKILAPKPLPASRIQQYFNSKSYECQLGASDDRLEPGPIELLDMNDSFVPGGCGIHCSHEHSTGASALFPAFLPSQIDVLGDDPCRIFDDEPRLVRVQGEAYFFKSFEEAGEDLARKEIRKYEEIAKANFGPEVRTSRLFGIVQDDQNRVMVDLTMDEITRMRWKEQIKQTLEALHKAGIIWGDAKADNVIVDKRGDAWIIDFGGGYTEGWIDKCNAGTITGDDEGLQKIMELLSTGGDD</sequence>
<name>A0ACC1N3H4_9HYPO</name>
<gene>
    <name evidence="1" type="ORF">NQ176_g6597</name>
</gene>
<keyword evidence="2" id="KW-1185">Reference proteome</keyword>